<evidence type="ECO:0000256" key="2">
    <source>
        <dbReference type="ARBA" id="ARBA00023054"/>
    </source>
</evidence>
<dbReference type="EMBL" id="JASGBI010000002">
    <property type="protein sequence ID" value="MDI9240818.1"/>
    <property type="molecule type" value="Genomic_DNA"/>
</dbReference>
<feature type="domain" description="YbhG-like alpha-helical hairpin" evidence="4">
    <location>
        <begin position="67"/>
        <end position="186"/>
    </location>
</feature>
<dbReference type="InterPro" id="IPR059052">
    <property type="entry name" value="HH_YbhG-like"/>
</dbReference>
<accession>A0ABT6XL86</accession>
<comment type="caution">
    <text evidence="5">The sequence shown here is derived from an EMBL/GenBank/DDBJ whole genome shotgun (WGS) entry which is preliminary data.</text>
</comment>
<protein>
    <submittedName>
        <fullName evidence="5">HlyD family efflux transporter periplasmic adaptor subunit</fullName>
    </submittedName>
</protein>
<evidence type="ECO:0000256" key="3">
    <source>
        <dbReference type="SAM" id="Coils"/>
    </source>
</evidence>
<dbReference type="Gene3D" id="1.10.287.470">
    <property type="entry name" value="Helix hairpin bin"/>
    <property type="match status" value="1"/>
</dbReference>
<name>A0ABT6XL86_9GAMM</name>
<evidence type="ECO:0000256" key="1">
    <source>
        <dbReference type="ARBA" id="ARBA00004196"/>
    </source>
</evidence>
<sequence>MLLAIAATMLLAACGRDAPQALGTLEWDRIALPAPAAEKIVRIDVREGQRVNAGARLVQLELARTQSQLAALQAQAQQAGEVLTELEAGPRAEEISQAKARLAAARAQAADARAFSNRLLPLGRQQLVAASDVDRARASADSAEAAVRAAQQELLELERGTRIEQIAQGRSAVAAAQAQAATQAVTLEKLDLVAPRAGVVDSLPYRLGDQAPVGAPLAILLVGDAPHARVYVPEPIRPDVQVGQSARVFVGGRDEALPGRVRMIRSEPTFTPYYALIGDDASRLSYLAEVEITGGNRATLPAGVPVRVEFATGGHE</sequence>
<dbReference type="InterPro" id="IPR050465">
    <property type="entry name" value="UPF0194_transport"/>
</dbReference>
<organism evidence="5 6">
    <name type="scientific">Lysobacter stagni</name>
    <dbReference type="NCBI Taxonomy" id="3045172"/>
    <lineage>
        <taxon>Bacteria</taxon>
        <taxon>Pseudomonadati</taxon>
        <taxon>Pseudomonadota</taxon>
        <taxon>Gammaproteobacteria</taxon>
        <taxon>Lysobacterales</taxon>
        <taxon>Lysobacteraceae</taxon>
        <taxon>Lysobacter</taxon>
    </lineage>
</organism>
<reference evidence="5 6" key="1">
    <citation type="submission" date="2023-05" db="EMBL/GenBank/DDBJ databases">
        <title>Lysobacter sp. strain LF1 Genome sequencing and assembly.</title>
        <authorList>
            <person name="Jung Y."/>
        </authorList>
    </citation>
    <scope>NUCLEOTIDE SEQUENCE [LARGE SCALE GENOMIC DNA]</scope>
    <source>
        <strain evidence="5 6">LF1</strain>
    </source>
</reference>
<dbReference type="Gene3D" id="2.40.50.100">
    <property type="match status" value="2"/>
</dbReference>
<evidence type="ECO:0000313" key="6">
    <source>
        <dbReference type="Proteomes" id="UP001321580"/>
    </source>
</evidence>
<evidence type="ECO:0000313" key="5">
    <source>
        <dbReference type="EMBL" id="MDI9240818.1"/>
    </source>
</evidence>
<gene>
    <name evidence="5" type="ORF">QLQ15_18100</name>
</gene>
<keyword evidence="2 3" id="KW-0175">Coiled coil</keyword>
<keyword evidence="6" id="KW-1185">Reference proteome</keyword>
<dbReference type="PANTHER" id="PTHR32347:SF29">
    <property type="entry name" value="UPF0194 MEMBRANE PROTEIN YBHG"/>
    <property type="match status" value="1"/>
</dbReference>
<dbReference type="Proteomes" id="UP001321580">
    <property type="component" value="Unassembled WGS sequence"/>
</dbReference>
<comment type="subcellular location">
    <subcellularLocation>
        <location evidence="1">Cell envelope</location>
    </subcellularLocation>
</comment>
<dbReference type="PANTHER" id="PTHR32347">
    <property type="entry name" value="EFFLUX SYSTEM COMPONENT YKNX-RELATED"/>
    <property type="match status" value="1"/>
</dbReference>
<evidence type="ECO:0000259" key="4">
    <source>
        <dbReference type="Pfam" id="PF25881"/>
    </source>
</evidence>
<dbReference type="Pfam" id="PF25881">
    <property type="entry name" value="HH_YBHG"/>
    <property type="match status" value="1"/>
</dbReference>
<proteinExistence type="predicted"/>
<feature type="coiled-coil region" evidence="3">
    <location>
        <begin position="133"/>
        <end position="160"/>
    </location>
</feature>
<feature type="coiled-coil region" evidence="3">
    <location>
        <begin position="55"/>
        <end position="89"/>
    </location>
</feature>